<dbReference type="InterPro" id="IPR009533">
    <property type="entry name" value="FAM107"/>
</dbReference>
<proteinExistence type="predicted"/>
<feature type="compositionally biased region" description="Basic and acidic residues" evidence="2">
    <location>
        <begin position="77"/>
        <end position="100"/>
    </location>
</feature>
<evidence type="ECO:0000313" key="4">
    <source>
        <dbReference type="Proteomes" id="UP000215335"/>
    </source>
</evidence>
<reference evidence="3 4" key="1">
    <citation type="journal article" date="2017" name="Curr. Biol.">
        <title>The Evolution of Venom by Co-option of Single-Copy Genes.</title>
        <authorList>
            <person name="Martinson E.O."/>
            <person name="Mrinalini"/>
            <person name="Kelkar Y.D."/>
            <person name="Chang C.H."/>
            <person name="Werren J.H."/>
        </authorList>
    </citation>
    <scope>NUCLEOTIDE SEQUENCE [LARGE SCALE GENOMIC DNA]</scope>
    <source>
        <strain evidence="3 4">Alberta</strain>
        <tissue evidence="3">Whole body</tissue>
    </source>
</reference>
<feature type="region of interest" description="Disordered" evidence="2">
    <location>
        <begin position="134"/>
        <end position="154"/>
    </location>
</feature>
<evidence type="ECO:0008006" key="5">
    <source>
        <dbReference type="Google" id="ProtNLM"/>
    </source>
</evidence>
<dbReference type="OrthoDB" id="5963205at2759"/>
<keyword evidence="1" id="KW-0175">Coiled coil</keyword>
<keyword evidence="4" id="KW-1185">Reference proteome</keyword>
<accession>A0A232F787</accession>
<dbReference type="Pfam" id="PF06625">
    <property type="entry name" value="DUF1151"/>
    <property type="match status" value="1"/>
</dbReference>
<evidence type="ECO:0000256" key="1">
    <source>
        <dbReference type="ARBA" id="ARBA00023054"/>
    </source>
</evidence>
<gene>
    <name evidence="3" type="ORF">TSAR_011860</name>
</gene>
<dbReference type="PANTHER" id="PTHR16768:SF5">
    <property type="entry name" value="FI14214P"/>
    <property type="match status" value="1"/>
</dbReference>
<evidence type="ECO:0000256" key="2">
    <source>
        <dbReference type="SAM" id="MobiDB-lite"/>
    </source>
</evidence>
<sequence>MYFSFTGKDIMAPVLGVPPPPPPAPHMGPDGLILPRKPYNPCLTSTSHKDLHRELLFNRKIGKNVLNQKSELQRALERHREMVSRKEAERNQEESYKNDPRTALQRAIEQRAKHIQLSVRYNHLIIQAQQPQPMEPLNPLATARAKLRSRTDSQ</sequence>
<dbReference type="Proteomes" id="UP000215335">
    <property type="component" value="Unassembled WGS sequence"/>
</dbReference>
<feature type="region of interest" description="Disordered" evidence="2">
    <location>
        <begin position="77"/>
        <end position="101"/>
    </location>
</feature>
<dbReference type="AlphaFoldDB" id="A0A232F787"/>
<name>A0A232F787_9HYME</name>
<comment type="caution">
    <text evidence="3">The sequence shown here is derived from an EMBL/GenBank/DDBJ whole genome shotgun (WGS) entry which is preliminary data.</text>
</comment>
<evidence type="ECO:0000313" key="3">
    <source>
        <dbReference type="EMBL" id="OXU26462.1"/>
    </source>
</evidence>
<organism evidence="3 4">
    <name type="scientific">Trichomalopsis sarcophagae</name>
    <dbReference type="NCBI Taxonomy" id="543379"/>
    <lineage>
        <taxon>Eukaryota</taxon>
        <taxon>Metazoa</taxon>
        <taxon>Ecdysozoa</taxon>
        <taxon>Arthropoda</taxon>
        <taxon>Hexapoda</taxon>
        <taxon>Insecta</taxon>
        <taxon>Pterygota</taxon>
        <taxon>Neoptera</taxon>
        <taxon>Endopterygota</taxon>
        <taxon>Hymenoptera</taxon>
        <taxon>Apocrita</taxon>
        <taxon>Proctotrupomorpha</taxon>
        <taxon>Chalcidoidea</taxon>
        <taxon>Pteromalidae</taxon>
        <taxon>Pteromalinae</taxon>
        <taxon>Trichomalopsis</taxon>
    </lineage>
</organism>
<dbReference type="STRING" id="543379.A0A232F787"/>
<dbReference type="EMBL" id="NNAY01000795">
    <property type="protein sequence ID" value="OXU26462.1"/>
    <property type="molecule type" value="Genomic_DNA"/>
</dbReference>
<dbReference type="PANTHER" id="PTHR16768">
    <property type="entry name" value="DOWN REGULATED IN RENAL CARCINOMA 1/TU3A"/>
    <property type="match status" value="1"/>
</dbReference>
<protein>
    <recommendedName>
        <fullName evidence="5">Protein FAM107B</fullName>
    </recommendedName>
</protein>